<protein>
    <recommendedName>
        <fullName evidence="4">Phosphoribosylglycinamide formyltransferase</fullName>
        <ecNumber evidence="4">2.1.2.2</ecNumber>
    </recommendedName>
    <alternativeName>
        <fullName evidence="4">5'-phosphoribosylglycinamide transformylase</fullName>
    </alternativeName>
    <alternativeName>
        <fullName evidence="4">GAR transformylase</fullName>
        <shortName evidence="4">GART</shortName>
    </alternativeName>
</protein>
<evidence type="ECO:0000313" key="7">
    <source>
        <dbReference type="Proteomes" id="UP000055060"/>
    </source>
</evidence>
<comment type="catalytic activity">
    <reaction evidence="4">
        <text>N(1)-(5-phospho-beta-D-ribosyl)glycinamide + (6R)-10-formyltetrahydrofolate = N(2)-formyl-N(1)-(5-phospho-beta-D-ribosyl)glycinamide + (6S)-5,6,7,8-tetrahydrofolate + H(+)</text>
        <dbReference type="Rhea" id="RHEA:15053"/>
        <dbReference type="ChEBI" id="CHEBI:15378"/>
        <dbReference type="ChEBI" id="CHEBI:57453"/>
        <dbReference type="ChEBI" id="CHEBI:143788"/>
        <dbReference type="ChEBI" id="CHEBI:147286"/>
        <dbReference type="ChEBI" id="CHEBI:195366"/>
        <dbReference type="EC" id="2.1.2.2"/>
    </reaction>
</comment>
<dbReference type="GO" id="GO:0004644">
    <property type="term" value="F:phosphoribosylglycinamide formyltransferase activity"/>
    <property type="evidence" value="ECO:0007669"/>
    <property type="project" value="UniProtKB-UniRule"/>
</dbReference>
<dbReference type="Proteomes" id="UP000055060">
    <property type="component" value="Unassembled WGS sequence"/>
</dbReference>
<evidence type="ECO:0000256" key="1">
    <source>
        <dbReference type="ARBA" id="ARBA00005054"/>
    </source>
</evidence>
<dbReference type="InterPro" id="IPR036477">
    <property type="entry name" value="Formyl_transf_N_sf"/>
</dbReference>
<comment type="function">
    <text evidence="4">Catalyzes the transfer of a formyl group from 10-formyltetrahydrofolate to 5-phospho-ribosyl-glycinamide (GAR), producing 5-phospho-ribosyl-N-formylglycinamide (FGAR) and tetrahydrofolate.</text>
</comment>
<evidence type="ECO:0000256" key="3">
    <source>
        <dbReference type="ARBA" id="ARBA00022755"/>
    </source>
</evidence>
<keyword evidence="7" id="KW-1185">Reference proteome</keyword>
<dbReference type="PANTHER" id="PTHR43369">
    <property type="entry name" value="PHOSPHORIBOSYLGLYCINAMIDE FORMYLTRANSFERASE"/>
    <property type="match status" value="1"/>
</dbReference>
<comment type="pathway">
    <text evidence="1 4">Purine metabolism; IMP biosynthesis via de novo pathway; N(2)-formyl-N(1)-(5-phospho-D-ribosyl)glycinamide from N(1)-(5-phospho-D-ribosyl)glycinamide (10-formyl THF route): step 1/1.</text>
</comment>
<sequence>MSAPARLVVLISGSGTNLQAILDACKEGSLHAGVAAVISNRREAYGLERARQAGVPALAVPKRKEVDRRDYDRALADQVAEFEPDWIVLAGWLRLLSMEFLGRFPGRVVNIHPALPGTFPGLDAIERAYAAWQRGEIDHSGVMVHLVPDEGVDAGPVLGQERIDFQPGEPLESFEARVHELEHRLYVDTLRRLVTG</sequence>
<dbReference type="PANTHER" id="PTHR43369:SF2">
    <property type="entry name" value="PHOSPHORIBOSYLGLYCINAMIDE FORMYLTRANSFERASE"/>
    <property type="match status" value="1"/>
</dbReference>
<feature type="binding site" evidence="4">
    <location>
        <position position="110"/>
    </location>
    <ligand>
        <name>(6R)-10-formyltetrahydrofolate</name>
        <dbReference type="ChEBI" id="CHEBI:195366"/>
    </ligand>
</feature>
<dbReference type="Pfam" id="PF00551">
    <property type="entry name" value="Formyl_trans_N"/>
    <property type="match status" value="1"/>
</dbReference>
<dbReference type="NCBIfam" id="TIGR00639">
    <property type="entry name" value="PurN"/>
    <property type="match status" value="1"/>
</dbReference>
<dbReference type="InterPro" id="IPR004607">
    <property type="entry name" value="GART"/>
</dbReference>
<feature type="binding site" evidence="4">
    <location>
        <position position="68"/>
    </location>
    <ligand>
        <name>(6R)-10-formyltetrahydrofolate</name>
        <dbReference type="ChEBI" id="CHEBI:195366"/>
    </ligand>
</feature>
<dbReference type="UniPathway" id="UPA00074">
    <property type="reaction ID" value="UER00126"/>
</dbReference>
<feature type="domain" description="Formyl transferase N-terminal" evidence="5">
    <location>
        <begin position="6"/>
        <end position="190"/>
    </location>
</feature>
<dbReference type="Gene3D" id="3.40.50.170">
    <property type="entry name" value="Formyl transferase, N-terminal domain"/>
    <property type="match status" value="1"/>
</dbReference>
<dbReference type="AlphaFoldDB" id="A0A0S7BGV4"/>
<evidence type="ECO:0000256" key="4">
    <source>
        <dbReference type="HAMAP-Rule" id="MF_01930"/>
    </source>
</evidence>
<keyword evidence="3 4" id="KW-0658">Purine biosynthesis</keyword>
<dbReference type="SUPFAM" id="SSF53328">
    <property type="entry name" value="Formyltransferase"/>
    <property type="match status" value="1"/>
</dbReference>
<evidence type="ECO:0000256" key="2">
    <source>
        <dbReference type="ARBA" id="ARBA00022679"/>
    </source>
</evidence>
<accession>A0A0S7BGV4</accession>
<feature type="site" description="Raises pKa of active site His" evidence="4">
    <location>
        <position position="153"/>
    </location>
</feature>
<dbReference type="CDD" id="cd08645">
    <property type="entry name" value="FMT_core_GART"/>
    <property type="match status" value="1"/>
</dbReference>
<name>A0A0S7BGV4_9CHLR</name>
<dbReference type="HAMAP" id="MF_01930">
    <property type="entry name" value="PurN"/>
    <property type="match status" value="1"/>
</dbReference>
<dbReference type="GO" id="GO:0005737">
    <property type="term" value="C:cytoplasm"/>
    <property type="evidence" value="ECO:0007669"/>
    <property type="project" value="TreeGrafter"/>
</dbReference>
<dbReference type="OrthoDB" id="9806170at2"/>
<proteinExistence type="inferred from homology"/>
<evidence type="ECO:0000259" key="5">
    <source>
        <dbReference type="Pfam" id="PF00551"/>
    </source>
</evidence>
<dbReference type="STRING" id="360412.LARV_00689"/>
<dbReference type="EMBL" id="DF967972">
    <property type="protein sequence ID" value="GAP12949.1"/>
    <property type="molecule type" value="Genomic_DNA"/>
</dbReference>
<reference evidence="6" key="1">
    <citation type="submission" date="2015-07" db="EMBL/GenBank/DDBJ databases">
        <title>Draft Genome Sequences of Anaerolinea thermolimosa IMO-1, Bellilinea caldifistulae GOMI-1, Leptolinea tardivitalis YMTK-2, Levilinea saccharolytica KIBI-1,Longilinea arvoryzae KOME-1, Previously Described as Members of the Anaerolineaceae (Chloroflexi).</title>
        <authorList>
            <person name="Sekiguchi Y."/>
            <person name="Ohashi A."/>
            <person name="Matsuura N."/>
            <person name="Tourlousse M.D."/>
        </authorList>
    </citation>
    <scope>NUCLEOTIDE SEQUENCE [LARGE SCALE GENOMIC DNA]</scope>
    <source>
        <strain evidence="6">KOME-1</strain>
    </source>
</reference>
<dbReference type="RefSeq" id="WP_075072327.1">
    <property type="nucleotide sequence ID" value="NZ_DF967972.1"/>
</dbReference>
<organism evidence="6">
    <name type="scientific">Longilinea arvoryzae</name>
    <dbReference type="NCBI Taxonomy" id="360412"/>
    <lineage>
        <taxon>Bacteria</taxon>
        <taxon>Bacillati</taxon>
        <taxon>Chloroflexota</taxon>
        <taxon>Anaerolineae</taxon>
        <taxon>Anaerolineales</taxon>
        <taxon>Anaerolineaceae</taxon>
        <taxon>Longilinea</taxon>
    </lineage>
</organism>
<keyword evidence="2 4" id="KW-0808">Transferase</keyword>
<dbReference type="InterPro" id="IPR002376">
    <property type="entry name" value="Formyl_transf_N"/>
</dbReference>
<feature type="binding site" evidence="4">
    <location>
        <begin position="93"/>
        <end position="96"/>
    </location>
    <ligand>
        <name>(6R)-10-formyltetrahydrofolate</name>
        <dbReference type="ChEBI" id="CHEBI:195366"/>
    </ligand>
</feature>
<feature type="active site" description="Proton donor" evidence="4">
    <location>
        <position position="112"/>
    </location>
</feature>
<comment type="similarity">
    <text evidence="4">Belongs to the GART family.</text>
</comment>
<feature type="binding site" evidence="4">
    <location>
        <begin position="15"/>
        <end position="17"/>
    </location>
    <ligand>
        <name>N(1)-(5-phospho-beta-D-ribosyl)glycinamide</name>
        <dbReference type="ChEBI" id="CHEBI:143788"/>
    </ligand>
</feature>
<evidence type="ECO:0000313" key="6">
    <source>
        <dbReference type="EMBL" id="GAP12949.1"/>
    </source>
</evidence>
<dbReference type="GO" id="GO:0006189">
    <property type="term" value="P:'de novo' IMP biosynthetic process"/>
    <property type="evidence" value="ECO:0007669"/>
    <property type="project" value="UniProtKB-UniRule"/>
</dbReference>
<gene>
    <name evidence="4" type="primary">purN</name>
    <name evidence="6" type="ORF">LARV_00689</name>
</gene>
<dbReference type="EC" id="2.1.2.2" evidence="4"/>